<dbReference type="AlphaFoldDB" id="A0A8H5CW48"/>
<name>A0A8H5CW48_9AGAR</name>
<dbReference type="EMBL" id="JAACJO010000021">
    <property type="protein sequence ID" value="KAF5348158.1"/>
    <property type="molecule type" value="Genomic_DNA"/>
</dbReference>
<proteinExistence type="predicted"/>
<accession>A0A8H5CW48</accession>
<gene>
    <name evidence="1" type="ORF">D9756_010754</name>
</gene>
<comment type="caution">
    <text evidence="1">The sequence shown here is derived from an EMBL/GenBank/DDBJ whole genome shotgun (WGS) entry which is preliminary data.</text>
</comment>
<reference evidence="1 2" key="1">
    <citation type="journal article" date="2020" name="ISME J.">
        <title>Uncovering the hidden diversity of litter-decomposition mechanisms in mushroom-forming fungi.</title>
        <authorList>
            <person name="Floudas D."/>
            <person name="Bentzer J."/>
            <person name="Ahren D."/>
            <person name="Johansson T."/>
            <person name="Persson P."/>
            <person name="Tunlid A."/>
        </authorList>
    </citation>
    <scope>NUCLEOTIDE SEQUENCE [LARGE SCALE GENOMIC DNA]</scope>
    <source>
        <strain evidence="1 2">CBS 146.42</strain>
    </source>
</reference>
<dbReference type="Proteomes" id="UP000559027">
    <property type="component" value="Unassembled WGS sequence"/>
</dbReference>
<sequence>MTPTLNGENVGNDIIYIRILGYLIHFVPTDLGLRVVVTEILSAKSDRGLLDVGKMYFDHFIRAFRATKGRIPTPSNHASPPEFDTVADMLNDTLEDAPQSYSTAKKALFRDGYRCAVTGKCDIRSVLVITELREKLNADRSLKMDEIHCAHIFAESTNQDIELGSLKVWFVATNVENRYKLEAAEPFILNNYPEYVTFKTPDSVKFPVPSVAYLAIHAACAKVAHLSGAGAYIDKFYRDMDDSTTLDPSGASAEMLKHAIFELQVAGRPISN</sequence>
<evidence type="ECO:0000313" key="2">
    <source>
        <dbReference type="Proteomes" id="UP000559027"/>
    </source>
</evidence>
<protein>
    <recommendedName>
        <fullName evidence="3">HNH nuclease domain-containing protein</fullName>
    </recommendedName>
</protein>
<dbReference type="OrthoDB" id="2104739at2759"/>
<evidence type="ECO:0008006" key="3">
    <source>
        <dbReference type="Google" id="ProtNLM"/>
    </source>
</evidence>
<evidence type="ECO:0000313" key="1">
    <source>
        <dbReference type="EMBL" id="KAF5348158.1"/>
    </source>
</evidence>
<keyword evidence="2" id="KW-1185">Reference proteome</keyword>
<organism evidence="1 2">
    <name type="scientific">Leucocoprinus leucothites</name>
    <dbReference type="NCBI Taxonomy" id="201217"/>
    <lineage>
        <taxon>Eukaryota</taxon>
        <taxon>Fungi</taxon>
        <taxon>Dikarya</taxon>
        <taxon>Basidiomycota</taxon>
        <taxon>Agaricomycotina</taxon>
        <taxon>Agaricomycetes</taxon>
        <taxon>Agaricomycetidae</taxon>
        <taxon>Agaricales</taxon>
        <taxon>Agaricineae</taxon>
        <taxon>Agaricaceae</taxon>
        <taxon>Leucocoprinus</taxon>
    </lineage>
</organism>